<sequence>MAKAASIGWTGLLKSTGFKVTAIPVVAALAVTGAIIYPGFETADVELNDGGVWVVNQSEGKIGHVNYQSRTIDGGVATPLANYDLVQHEENVLVRNLEQASLTTIDPSMVQFAGDNNLPANSSFSFGAAVVAVTDAEHGTVHASNLDQIADFKGEGAEPLIESKGEVAAVVGADDSIWAADMAAGTLSNFALDDEGAAELTLEIEVPELVGMKEPQLSAVGTIGVVFDAASGELITSEGDSASIENPANAKIQSPGPETQKVAIALDQSLATVSLSGKDINYEQLETAGTPIQPVRVGSCTYAAWQTSGEYLRFCDDPGNNQSTKIPEMSDGAELAFRVNRDVVVLNDVHSGQVWLANEGMEIVSNWSDLEPPAGEGEAKEEETKEITDAIELPNRTEENKKPIAEDDTYSVRPGRTTFVAGAL</sequence>
<protein>
    <submittedName>
        <fullName evidence="1">Uncharacterized protein</fullName>
    </submittedName>
</protein>
<organism evidence="1 2">
    <name type="scientific">Glutamicibacter arilaitensis</name>
    <dbReference type="NCBI Taxonomy" id="256701"/>
    <lineage>
        <taxon>Bacteria</taxon>
        <taxon>Bacillati</taxon>
        <taxon>Actinomycetota</taxon>
        <taxon>Actinomycetes</taxon>
        <taxon>Micrococcales</taxon>
        <taxon>Micrococcaceae</taxon>
        <taxon>Glutamicibacter</taxon>
    </lineage>
</organism>
<dbReference type="AlphaFoldDB" id="A0A2N7S6H4"/>
<proteinExistence type="predicted"/>
<comment type="caution">
    <text evidence="1">The sequence shown here is derived from an EMBL/GenBank/DDBJ whole genome shotgun (WGS) entry which is preliminary data.</text>
</comment>
<dbReference type="EMBL" id="PNQX01000001">
    <property type="protein sequence ID" value="PMQ21742.1"/>
    <property type="molecule type" value="Genomic_DNA"/>
</dbReference>
<reference evidence="1 2" key="1">
    <citation type="journal article" date="2017" name="Elife">
        <title>Extensive horizontal gene transfer in cheese-associated bacteria.</title>
        <authorList>
            <person name="Bonham K.S."/>
            <person name="Wolfe B.E."/>
            <person name="Dutton R.J."/>
        </authorList>
    </citation>
    <scope>NUCLEOTIDE SEQUENCE [LARGE SCALE GENOMIC DNA]</scope>
    <source>
        <strain evidence="1 2">JB182</strain>
    </source>
</reference>
<evidence type="ECO:0000313" key="2">
    <source>
        <dbReference type="Proteomes" id="UP000235739"/>
    </source>
</evidence>
<name>A0A2N7S6H4_9MICC</name>
<dbReference type="Proteomes" id="UP000235739">
    <property type="component" value="Unassembled WGS sequence"/>
</dbReference>
<accession>A0A2N7S6H4</accession>
<evidence type="ECO:0000313" key="1">
    <source>
        <dbReference type="EMBL" id="PMQ21742.1"/>
    </source>
</evidence>
<gene>
    <name evidence="1" type="ORF">CIK84_09500</name>
</gene>